<name>A0ABS3HIK8_9ENTE</name>
<protein>
    <recommendedName>
        <fullName evidence="4">DUF3784 domain-containing protein</fullName>
    </recommendedName>
</protein>
<dbReference type="Proteomes" id="UP000664495">
    <property type="component" value="Unassembled WGS sequence"/>
</dbReference>
<comment type="caution">
    <text evidence="2">The sequence shown here is derived from an EMBL/GenBank/DDBJ whole genome shotgun (WGS) entry which is preliminary data.</text>
</comment>
<dbReference type="EMBL" id="JAFLVR010000031">
    <property type="protein sequence ID" value="MBO0453307.1"/>
    <property type="molecule type" value="Genomic_DNA"/>
</dbReference>
<evidence type="ECO:0008006" key="4">
    <source>
        <dbReference type="Google" id="ProtNLM"/>
    </source>
</evidence>
<keyword evidence="1" id="KW-0472">Membrane</keyword>
<sequence length="94" mass="10649">MIRILLFVLALILLICSYYLIKKPQGLLVLFNEKMQAESRSFLRQFGYIYALLGVMGLVIGVLNQRSYSMMYLILLLLVAAIFALLMGAKTKKG</sequence>
<feature type="transmembrane region" description="Helical" evidence="1">
    <location>
        <begin position="46"/>
        <end position="63"/>
    </location>
</feature>
<keyword evidence="1" id="KW-0812">Transmembrane</keyword>
<organism evidence="2 3">
    <name type="scientific">Candidatus Enterococcus murrayae</name>
    <dbReference type="NCBI Taxonomy" id="2815321"/>
    <lineage>
        <taxon>Bacteria</taxon>
        <taxon>Bacillati</taxon>
        <taxon>Bacillota</taxon>
        <taxon>Bacilli</taxon>
        <taxon>Lactobacillales</taxon>
        <taxon>Enterococcaceae</taxon>
        <taxon>Enterococcus</taxon>
    </lineage>
</organism>
<evidence type="ECO:0000313" key="3">
    <source>
        <dbReference type="Proteomes" id="UP000664495"/>
    </source>
</evidence>
<feature type="transmembrane region" description="Helical" evidence="1">
    <location>
        <begin position="70"/>
        <end position="89"/>
    </location>
</feature>
<keyword evidence="1" id="KW-1133">Transmembrane helix</keyword>
<reference evidence="2 3" key="1">
    <citation type="submission" date="2021-03" db="EMBL/GenBank/DDBJ databases">
        <title>Enterococcal diversity collection.</title>
        <authorList>
            <person name="Gilmore M.S."/>
            <person name="Schwartzman J."/>
            <person name="Van Tyne D."/>
            <person name="Martin M."/>
            <person name="Earl A.M."/>
            <person name="Manson A.L."/>
            <person name="Straub T."/>
            <person name="Salamzade R."/>
            <person name="Saavedra J."/>
            <person name="Lebreton F."/>
            <person name="Prichula J."/>
            <person name="Schaufler K."/>
            <person name="Gaca A."/>
            <person name="Sgardioli B."/>
            <person name="Wagenaar J."/>
            <person name="Strong T."/>
        </authorList>
    </citation>
    <scope>NUCLEOTIDE SEQUENCE [LARGE SCALE GENOMIC DNA]</scope>
    <source>
        <strain evidence="2 3">MJM16</strain>
    </source>
</reference>
<evidence type="ECO:0000256" key="1">
    <source>
        <dbReference type="SAM" id="Phobius"/>
    </source>
</evidence>
<gene>
    <name evidence="2" type="ORF">JZO85_13560</name>
</gene>
<evidence type="ECO:0000313" key="2">
    <source>
        <dbReference type="EMBL" id="MBO0453307.1"/>
    </source>
</evidence>
<proteinExistence type="predicted"/>
<accession>A0ABS3HIK8</accession>
<keyword evidence="3" id="KW-1185">Reference proteome</keyword>
<dbReference type="RefSeq" id="WP_207109084.1">
    <property type="nucleotide sequence ID" value="NZ_JAFLVR010000031.1"/>
</dbReference>